<dbReference type="InterPro" id="IPR051534">
    <property type="entry name" value="CBASS_pafABC_assoc_protein"/>
</dbReference>
<dbReference type="RefSeq" id="WP_152076341.1">
    <property type="nucleotide sequence ID" value="NZ_CAAKNU010000025.1"/>
</dbReference>
<keyword evidence="3" id="KW-1185">Reference proteome</keyword>
<evidence type="ECO:0000313" key="2">
    <source>
        <dbReference type="EMBL" id="VWL94400.1"/>
    </source>
</evidence>
<protein>
    <submittedName>
        <fullName evidence="2">WYL domain protein</fullName>
    </submittedName>
</protein>
<dbReference type="PANTHER" id="PTHR34580">
    <property type="match status" value="1"/>
</dbReference>
<feature type="domain" description="WYL" evidence="1">
    <location>
        <begin position="162"/>
        <end position="225"/>
    </location>
</feature>
<reference evidence="2 3" key="1">
    <citation type="submission" date="2019-10" db="EMBL/GenBank/DDBJ databases">
        <authorList>
            <person name="Wolf R A."/>
        </authorList>
    </citation>
    <scope>NUCLEOTIDE SEQUENCE [LARGE SCALE GENOMIC DNA]</scope>
    <source>
        <strain evidence="2">Collinsella_aerofaciens_MC2</strain>
    </source>
</reference>
<evidence type="ECO:0000313" key="3">
    <source>
        <dbReference type="Proteomes" id="UP000361836"/>
    </source>
</evidence>
<accession>A0A5K1J2Q1</accession>
<gene>
    <name evidence="2" type="ORF">KCJAJFAP_00019</name>
</gene>
<name>A0A5K1J2Q1_9ACTN</name>
<dbReference type="Pfam" id="PF13280">
    <property type="entry name" value="WYL"/>
    <property type="match status" value="1"/>
</dbReference>
<organism evidence="2 3">
    <name type="scientific">Collinsella aerofaciens</name>
    <dbReference type="NCBI Taxonomy" id="74426"/>
    <lineage>
        <taxon>Bacteria</taxon>
        <taxon>Bacillati</taxon>
        <taxon>Actinomycetota</taxon>
        <taxon>Coriobacteriia</taxon>
        <taxon>Coriobacteriales</taxon>
        <taxon>Coriobacteriaceae</taxon>
        <taxon>Collinsella</taxon>
    </lineage>
</organism>
<dbReference type="AlphaFoldDB" id="A0A5K1J2Q1"/>
<dbReference type="PROSITE" id="PS52050">
    <property type="entry name" value="WYL"/>
    <property type="match status" value="1"/>
</dbReference>
<dbReference type="EMBL" id="CABWIE010000019">
    <property type="protein sequence ID" value="VWL94400.1"/>
    <property type="molecule type" value="Genomic_DNA"/>
</dbReference>
<dbReference type="Proteomes" id="UP000361836">
    <property type="component" value="Unassembled WGS sequence"/>
</dbReference>
<dbReference type="InterPro" id="IPR026881">
    <property type="entry name" value="WYL_dom"/>
</dbReference>
<dbReference type="PANTHER" id="PTHR34580:SF3">
    <property type="entry name" value="PROTEIN PAFB"/>
    <property type="match status" value="1"/>
</dbReference>
<sequence>MTASDATAKIKKGAPEPGFDKTAQRILNLFFVLNSSPEPLTTEQIVLDSDLGYGSGNIDSDKRKFRRDRDKLVERGIVIREVRAAGAQETEESAWTIDREHTFAAGGLITADDADILLNAIDQTLAAGSSTFAAPLADIRSKIAYLTGMSATGEAPIRRSPAVDAVWSAFAERCALRFLYQNGRGEQRERTVCVYGMFEREGAAYFCGLDNATDNIRTFRCDRIIRAWRPSKAYAIPADFNLNDYLFFEFDFADRPPVAATFSFAREAQTDMISGLTRGRGELMRTEAGWTWTVDVRDFEAAASFCMAHAMDGMRPVAPDSLKQAWNHLIERTVHEHARA</sequence>
<proteinExistence type="predicted"/>
<evidence type="ECO:0000259" key="1">
    <source>
        <dbReference type="Pfam" id="PF13280"/>
    </source>
</evidence>